<dbReference type="GO" id="GO:0006605">
    <property type="term" value="P:protein targeting"/>
    <property type="evidence" value="ECO:0007669"/>
    <property type="project" value="UniProtKB-UniRule"/>
</dbReference>
<feature type="transmembrane region" description="Helical" evidence="10">
    <location>
        <begin position="150"/>
        <end position="171"/>
    </location>
</feature>
<dbReference type="SUPFAM" id="SSF103491">
    <property type="entry name" value="Preprotein translocase SecY subunit"/>
    <property type="match status" value="1"/>
</dbReference>
<comment type="similarity">
    <text evidence="2 10 11">Belongs to the SecY/SEC61-alpha family.</text>
</comment>
<dbReference type="PRINTS" id="PR00303">
    <property type="entry name" value="SECYTRNLCASE"/>
</dbReference>
<feature type="transmembrane region" description="Helical" evidence="10">
    <location>
        <begin position="363"/>
        <end position="385"/>
    </location>
</feature>
<feature type="transmembrane region" description="Helical" evidence="10">
    <location>
        <begin position="183"/>
        <end position="202"/>
    </location>
</feature>
<organism evidence="12">
    <name type="scientific">Caldithrix abyssi</name>
    <dbReference type="NCBI Taxonomy" id="187145"/>
    <lineage>
        <taxon>Bacteria</taxon>
        <taxon>Pseudomonadati</taxon>
        <taxon>Calditrichota</taxon>
        <taxon>Calditrichia</taxon>
        <taxon>Calditrichales</taxon>
        <taxon>Calditrichaceae</taxon>
        <taxon>Caldithrix</taxon>
    </lineage>
</organism>
<keyword evidence="10" id="KW-1003">Cell membrane</keyword>
<evidence type="ECO:0000256" key="10">
    <source>
        <dbReference type="HAMAP-Rule" id="MF_01465"/>
    </source>
</evidence>
<evidence type="ECO:0000256" key="8">
    <source>
        <dbReference type="ARBA" id="ARBA00023136"/>
    </source>
</evidence>
<dbReference type="PANTHER" id="PTHR10906">
    <property type="entry name" value="SECY/SEC61-ALPHA FAMILY MEMBER"/>
    <property type="match status" value="1"/>
</dbReference>
<sequence>MIETVRNIFKIQELRRRILFTLMILAIERIGTHIVTPGVDAAALAEGFKNLQGTLFGLYDLFAGGAFRKAAVFGLGIMPYISASIIIQLLGAVFPYFQKLQKEGEEGRKKIMQYTRYGTLLISALQAFGVAIFLQSITLPDGRLVVPNPGIGFGLLTMVSMASGTMLIMWLGEQIDDRGIGNGISLIIFIGIIARFPSALMAEFQQFSVGQRGLLAEILLIGLALVIIYFIVLLTEGTRKIPVQYAKRVVGRKVYGGVNTHFPMKVNTAGVMPIIFAQAIMFVPTTLLTFLPESDFMRGVQQLFSFDSWFYWIFYGIVIVFFTYFYTAIALNPVEVADNLKKQGGFIPGVRPGKKTAEYLDRILTRITLPASIFLAIVAIIPAMLAKWAHIPYSLASFYGGTGLLIIVGVALDFLQQIESHLFMRHYDGFMKSGKIRGRRG</sequence>
<dbReference type="Pfam" id="PF00344">
    <property type="entry name" value="SecY"/>
    <property type="match status" value="1"/>
</dbReference>
<keyword evidence="7 10" id="KW-0811">Translocation</keyword>
<evidence type="ECO:0000313" key="12">
    <source>
        <dbReference type="EMBL" id="HHJ52972.1"/>
    </source>
</evidence>
<comment type="caution">
    <text evidence="10">Lacks conserved residue(s) required for the propagation of feature annotation.</text>
</comment>
<comment type="caution">
    <text evidence="12">The sequence shown here is derived from an EMBL/GenBank/DDBJ whole genome shotgun (WGS) entry which is preliminary data.</text>
</comment>
<evidence type="ECO:0000256" key="5">
    <source>
        <dbReference type="ARBA" id="ARBA00022927"/>
    </source>
</evidence>
<feature type="transmembrane region" description="Helical" evidence="10">
    <location>
        <begin position="117"/>
        <end position="138"/>
    </location>
</feature>
<proteinExistence type="inferred from homology"/>
<evidence type="ECO:0000256" key="9">
    <source>
        <dbReference type="ARBA" id="ARBA00039733"/>
    </source>
</evidence>
<keyword evidence="4 10" id="KW-0812">Transmembrane</keyword>
<dbReference type="PIRSF" id="PIRSF004557">
    <property type="entry name" value="SecY"/>
    <property type="match status" value="1"/>
</dbReference>
<feature type="transmembrane region" description="Helical" evidence="10">
    <location>
        <begin position="271"/>
        <end position="291"/>
    </location>
</feature>
<evidence type="ECO:0000256" key="6">
    <source>
        <dbReference type="ARBA" id="ARBA00022989"/>
    </source>
</evidence>
<dbReference type="Gene3D" id="1.10.3370.10">
    <property type="entry name" value="SecY subunit domain"/>
    <property type="match status" value="1"/>
</dbReference>
<dbReference type="PROSITE" id="PS00756">
    <property type="entry name" value="SECY_2"/>
    <property type="match status" value="1"/>
</dbReference>
<protein>
    <recommendedName>
        <fullName evidence="9 10">Protein translocase subunit SecY</fullName>
    </recommendedName>
</protein>
<evidence type="ECO:0000256" key="7">
    <source>
        <dbReference type="ARBA" id="ARBA00023010"/>
    </source>
</evidence>
<dbReference type="InterPro" id="IPR002208">
    <property type="entry name" value="SecY/SEC61-alpha"/>
</dbReference>
<dbReference type="EMBL" id="DROD01000479">
    <property type="protein sequence ID" value="HHJ52972.1"/>
    <property type="molecule type" value="Genomic_DNA"/>
</dbReference>
<accession>A0A7V5PPP4</accession>
<evidence type="ECO:0000256" key="11">
    <source>
        <dbReference type="RuleBase" id="RU004349"/>
    </source>
</evidence>
<evidence type="ECO:0000256" key="2">
    <source>
        <dbReference type="ARBA" id="ARBA00005751"/>
    </source>
</evidence>
<dbReference type="InterPro" id="IPR030659">
    <property type="entry name" value="SecY_CS"/>
</dbReference>
<dbReference type="GO" id="GO:0065002">
    <property type="term" value="P:intracellular protein transmembrane transport"/>
    <property type="evidence" value="ECO:0007669"/>
    <property type="project" value="UniProtKB-UniRule"/>
</dbReference>
<evidence type="ECO:0000256" key="3">
    <source>
        <dbReference type="ARBA" id="ARBA00022448"/>
    </source>
</evidence>
<feature type="transmembrane region" description="Helical" evidence="10">
    <location>
        <begin position="77"/>
        <end position="97"/>
    </location>
</feature>
<name>A0A7V5PPP4_CALAY</name>
<gene>
    <name evidence="10 12" type="primary">secY</name>
    <name evidence="12" type="ORF">ENJ89_07235</name>
</gene>
<keyword evidence="8 10" id="KW-0472">Membrane</keyword>
<dbReference type="InterPro" id="IPR023201">
    <property type="entry name" value="SecY_dom_sf"/>
</dbReference>
<keyword evidence="3 10" id="KW-0813">Transport</keyword>
<comment type="subcellular location">
    <subcellularLocation>
        <location evidence="10">Cell membrane</location>
        <topology evidence="10">Multi-pass membrane protein</topology>
    </subcellularLocation>
    <subcellularLocation>
        <location evidence="1">Membrane</location>
        <topology evidence="1">Multi-pass membrane protein</topology>
    </subcellularLocation>
</comment>
<comment type="subunit">
    <text evidence="10">Component of the Sec protein translocase complex. Heterotrimer consisting of SecY, SecE and SecG subunits. The heterotrimers can form oligomers, although 1 heterotrimer is thought to be able to translocate proteins. Interacts with the ribosome. Interacts with SecDF, and other proteins may be involved. Interacts with SecA.</text>
</comment>
<dbReference type="FunFam" id="1.10.3370.10:FF:000001">
    <property type="entry name" value="Preprotein translocase subunit SecY"/>
    <property type="match status" value="1"/>
</dbReference>
<dbReference type="GO" id="GO:0005886">
    <property type="term" value="C:plasma membrane"/>
    <property type="evidence" value="ECO:0007669"/>
    <property type="project" value="UniProtKB-SubCell"/>
</dbReference>
<dbReference type="AlphaFoldDB" id="A0A7V5PPP4"/>
<keyword evidence="5 10" id="KW-0653">Protein transport</keyword>
<feature type="transmembrane region" description="Helical" evidence="10">
    <location>
        <begin position="311"/>
        <end position="331"/>
    </location>
</feature>
<feature type="transmembrane region" description="Helical" evidence="10">
    <location>
        <begin position="214"/>
        <end position="234"/>
    </location>
</feature>
<keyword evidence="6 10" id="KW-1133">Transmembrane helix</keyword>
<dbReference type="GO" id="GO:0043952">
    <property type="term" value="P:protein transport by the Sec complex"/>
    <property type="evidence" value="ECO:0007669"/>
    <property type="project" value="UniProtKB-UniRule"/>
</dbReference>
<reference evidence="12" key="1">
    <citation type="journal article" date="2020" name="mSystems">
        <title>Genome- and Community-Level Interaction Insights into Carbon Utilization and Element Cycling Functions of Hydrothermarchaeota in Hydrothermal Sediment.</title>
        <authorList>
            <person name="Zhou Z."/>
            <person name="Liu Y."/>
            <person name="Xu W."/>
            <person name="Pan J."/>
            <person name="Luo Z.H."/>
            <person name="Li M."/>
        </authorList>
    </citation>
    <scope>NUCLEOTIDE SEQUENCE [LARGE SCALE GENOMIC DNA]</scope>
    <source>
        <strain evidence="12">HyVt-527</strain>
    </source>
</reference>
<comment type="function">
    <text evidence="10">The central subunit of the protein translocation channel SecYEG. Consists of two halves formed by TMs 1-5 and 6-10. These two domains form a lateral gate at the front which open onto the bilayer between TMs 2 and 7, and are clamped together by SecE at the back. The channel is closed by both a pore ring composed of hydrophobic SecY resides and a short helix (helix 2A) on the extracellular side of the membrane which forms a plug. The plug probably moves laterally to allow the channel to open. The ring and the pore may move independently.</text>
</comment>
<dbReference type="NCBIfam" id="TIGR00967">
    <property type="entry name" value="3a0501s007"/>
    <property type="match status" value="1"/>
</dbReference>
<feature type="transmembrane region" description="Helical" evidence="10">
    <location>
        <begin position="391"/>
        <end position="415"/>
    </location>
</feature>
<dbReference type="InterPro" id="IPR026593">
    <property type="entry name" value="SecY"/>
</dbReference>
<evidence type="ECO:0000256" key="1">
    <source>
        <dbReference type="ARBA" id="ARBA00004141"/>
    </source>
</evidence>
<dbReference type="HAMAP" id="MF_01465">
    <property type="entry name" value="SecY"/>
    <property type="match status" value="1"/>
</dbReference>
<dbReference type="Proteomes" id="UP000886124">
    <property type="component" value="Unassembled WGS sequence"/>
</dbReference>
<evidence type="ECO:0000256" key="4">
    <source>
        <dbReference type="ARBA" id="ARBA00022692"/>
    </source>
</evidence>